<dbReference type="InterPro" id="IPR039519">
    <property type="entry name" value="YokE-like_PH"/>
</dbReference>
<accession>A2BKM8</accession>
<organism evidence="2 3">
    <name type="scientific">Hyperthermus butylicus (strain DSM 5456 / JCM 9403 / PLM1-5)</name>
    <dbReference type="NCBI Taxonomy" id="415426"/>
    <lineage>
        <taxon>Archaea</taxon>
        <taxon>Thermoproteota</taxon>
        <taxon>Thermoprotei</taxon>
        <taxon>Desulfurococcales</taxon>
        <taxon>Pyrodictiaceae</taxon>
        <taxon>Hyperthermus</taxon>
    </lineage>
</organism>
<dbReference type="Gene3D" id="2.30.29.50">
    <property type="entry name" value="Bacterial Pleckstrin homology domain"/>
    <property type="match status" value="1"/>
</dbReference>
<dbReference type="EnsemblBacteria" id="ABM80539">
    <property type="protein sequence ID" value="ABM80539"/>
    <property type="gene ID" value="Hbut_0683"/>
</dbReference>
<evidence type="ECO:0000313" key="3">
    <source>
        <dbReference type="Proteomes" id="UP000002593"/>
    </source>
</evidence>
<proteinExistence type="predicted"/>
<keyword evidence="3" id="KW-1185">Reference proteome</keyword>
<dbReference type="AlphaFoldDB" id="A2BKM8"/>
<name>A2BKM8_HYPBU</name>
<dbReference type="HOGENOM" id="CLU_2067770_0_0_2"/>
<dbReference type="EMBL" id="CP000493">
    <property type="protein sequence ID" value="ABM80539.1"/>
    <property type="molecule type" value="Genomic_DNA"/>
</dbReference>
<dbReference type="RefSeq" id="WP_011821857.1">
    <property type="nucleotide sequence ID" value="NC_008818.1"/>
</dbReference>
<reference evidence="2 3" key="1">
    <citation type="journal article" date="2007" name="Archaea">
        <title>The genome of Hyperthermus butylicus: a sulfur-reducing, peptide fermenting, neutrophilic Crenarchaeote growing up to 108 degrees C.</title>
        <authorList>
            <person name="Brugger K."/>
            <person name="Chen L."/>
            <person name="Stark M."/>
            <person name="Zibat A."/>
            <person name="Redder P."/>
            <person name="Ruepp A."/>
            <person name="Awayez M."/>
            <person name="She Q."/>
            <person name="Garrett R.A."/>
            <person name="Klenk H.P."/>
        </authorList>
    </citation>
    <scope>NUCLEOTIDE SEQUENCE [LARGE SCALE GENOMIC DNA]</scope>
    <source>
        <strain evidence="3">DSM 5456 / JCM 9403 / PLM1-5</strain>
    </source>
</reference>
<dbReference type="Proteomes" id="UP000002593">
    <property type="component" value="Chromosome"/>
</dbReference>
<protein>
    <submittedName>
        <fullName evidence="2">Conserved archaeal protein</fullName>
    </submittedName>
</protein>
<dbReference type="Pfam" id="PF14470">
    <property type="entry name" value="bPH_3"/>
    <property type="match status" value="1"/>
</dbReference>
<evidence type="ECO:0000259" key="1">
    <source>
        <dbReference type="Pfam" id="PF14470"/>
    </source>
</evidence>
<dbReference type="KEGG" id="hbu:Hbut_0683"/>
<evidence type="ECO:0000313" key="2">
    <source>
        <dbReference type="EMBL" id="ABM80539.1"/>
    </source>
</evidence>
<dbReference type="GeneID" id="68758111"/>
<gene>
    <name evidence="2" type="ordered locus">Hbut_0683</name>
</gene>
<sequence length="118" mass="13836">MSDAKIPRKLAENLEPDEAIIKAVKQQRIALEKPKWLVVTTRRIIVFDEKLLGRYELVSIPYEKLQRVYYRAGVIGSEFRLELEEDKNINLDWMDKDRAKQAMEAIKEALKRIAIEPP</sequence>
<feature type="domain" description="YokE-like PH" evidence="1">
    <location>
        <begin position="14"/>
        <end position="108"/>
    </location>
</feature>
<dbReference type="SUPFAM" id="SSF50729">
    <property type="entry name" value="PH domain-like"/>
    <property type="match status" value="1"/>
</dbReference>
<dbReference type="InterPro" id="IPR037063">
    <property type="entry name" value="PHb_sf"/>
</dbReference>
<dbReference type="eggNOG" id="arCOG06115">
    <property type="taxonomic scope" value="Archaea"/>
</dbReference>